<organism evidence="2 3">
    <name type="scientific">Patulibacter medicamentivorans</name>
    <dbReference type="NCBI Taxonomy" id="1097667"/>
    <lineage>
        <taxon>Bacteria</taxon>
        <taxon>Bacillati</taxon>
        <taxon>Actinomycetota</taxon>
        <taxon>Thermoleophilia</taxon>
        <taxon>Solirubrobacterales</taxon>
        <taxon>Patulibacteraceae</taxon>
        <taxon>Patulibacter</taxon>
    </lineage>
</organism>
<comment type="caution">
    <text evidence="2">The sequence shown here is derived from an EMBL/GenBank/DDBJ whole genome shotgun (WGS) entry which is preliminary data.</text>
</comment>
<evidence type="ECO:0000313" key="2">
    <source>
        <dbReference type="EMBL" id="EHN10044.1"/>
    </source>
</evidence>
<keyword evidence="3" id="KW-1185">Reference proteome</keyword>
<feature type="signal peptide" evidence="1">
    <location>
        <begin position="1"/>
        <end position="30"/>
    </location>
</feature>
<proteinExistence type="predicted"/>
<dbReference type="EMBL" id="AGUD01000243">
    <property type="protein sequence ID" value="EHN10044.1"/>
    <property type="molecule type" value="Genomic_DNA"/>
</dbReference>
<feature type="chain" id="PRO_5003531668" evidence="1">
    <location>
        <begin position="31"/>
        <end position="159"/>
    </location>
</feature>
<sequence>MRTTTTRRAAALTTCGLLLASGATATAAQAASYRGKTSGGSSIGFSLSGKRISRISTTVPTSCVETTGSFATTAGAELFQPPGSFTVGRTSKVKALQPAAMNQAIKATKNYTVTTRTAGRGRIGGKLAVNFSYLRPGASIYQSYVWICSGSASFTAKAR</sequence>
<protein>
    <submittedName>
        <fullName evidence="2">Uncharacterized protein</fullName>
    </submittedName>
</protein>
<name>H0E8F4_9ACTN</name>
<reference evidence="2 3" key="1">
    <citation type="journal article" date="2013" name="Biodegradation">
        <title>Quantitative proteomic analysis of ibuprofen-degrading Patulibacter sp. strain I11.</title>
        <authorList>
            <person name="Almeida B."/>
            <person name="Kjeldal H."/>
            <person name="Lolas I."/>
            <person name="Knudsen A.D."/>
            <person name="Carvalho G."/>
            <person name="Nielsen K.L."/>
            <person name="Barreto Crespo M.T."/>
            <person name="Stensballe A."/>
            <person name="Nielsen J.L."/>
        </authorList>
    </citation>
    <scope>NUCLEOTIDE SEQUENCE [LARGE SCALE GENOMIC DNA]</scope>
    <source>
        <strain evidence="2 3">I11</strain>
    </source>
</reference>
<evidence type="ECO:0000313" key="3">
    <source>
        <dbReference type="Proteomes" id="UP000005143"/>
    </source>
</evidence>
<dbReference type="Proteomes" id="UP000005143">
    <property type="component" value="Unassembled WGS sequence"/>
</dbReference>
<dbReference type="RefSeq" id="WP_007576871.1">
    <property type="nucleotide sequence ID" value="NZ_AGUD01000243.1"/>
</dbReference>
<gene>
    <name evidence="2" type="ORF">PAI11_31150</name>
</gene>
<dbReference type="AlphaFoldDB" id="H0E8F4"/>
<evidence type="ECO:0000256" key="1">
    <source>
        <dbReference type="SAM" id="SignalP"/>
    </source>
</evidence>
<accession>H0E8F4</accession>
<keyword evidence="1" id="KW-0732">Signal</keyword>